<gene>
    <name evidence="1" type="ORF">NTEN_LOCUS8308</name>
</gene>
<dbReference type="Proteomes" id="UP000479000">
    <property type="component" value="Unassembled WGS sequence"/>
</dbReference>
<dbReference type="EMBL" id="CADCXU010012560">
    <property type="protein sequence ID" value="CAB0002521.1"/>
    <property type="molecule type" value="Genomic_DNA"/>
</dbReference>
<dbReference type="AlphaFoldDB" id="A0A6H5GKN6"/>
<evidence type="ECO:0000313" key="2">
    <source>
        <dbReference type="Proteomes" id="UP000479000"/>
    </source>
</evidence>
<reference evidence="1 2" key="1">
    <citation type="submission" date="2020-02" db="EMBL/GenBank/DDBJ databases">
        <authorList>
            <person name="Ferguson B K."/>
        </authorList>
    </citation>
    <scope>NUCLEOTIDE SEQUENCE [LARGE SCALE GENOMIC DNA]</scope>
</reference>
<name>A0A6H5GKN6_9HEMI</name>
<organism evidence="1 2">
    <name type="scientific">Nesidiocoris tenuis</name>
    <dbReference type="NCBI Taxonomy" id="355587"/>
    <lineage>
        <taxon>Eukaryota</taxon>
        <taxon>Metazoa</taxon>
        <taxon>Ecdysozoa</taxon>
        <taxon>Arthropoda</taxon>
        <taxon>Hexapoda</taxon>
        <taxon>Insecta</taxon>
        <taxon>Pterygota</taxon>
        <taxon>Neoptera</taxon>
        <taxon>Paraneoptera</taxon>
        <taxon>Hemiptera</taxon>
        <taxon>Heteroptera</taxon>
        <taxon>Panheteroptera</taxon>
        <taxon>Cimicomorpha</taxon>
        <taxon>Miridae</taxon>
        <taxon>Dicyphina</taxon>
        <taxon>Nesidiocoris</taxon>
    </lineage>
</organism>
<keyword evidence="2" id="KW-1185">Reference proteome</keyword>
<feature type="non-terminal residue" evidence="1">
    <location>
        <position position="123"/>
    </location>
</feature>
<evidence type="ECO:0000313" key="1">
    <source>
        <dbReference type="EMBL" id="CAB0002521.1"/>
    </source>
</evidence>
<accession>A0A6H5GKN6</accession>
<proteinExistence type="predicted"/>
<sequence length="123" mass="14590">MALHHRSNARIMRNEFTLLMDTPVPKPLCFDFSKKFSSYVITKLNSMFGFRARHGFFQCCVQLISCARAIRDTRRRWMFLVTGHIFILKEVLKFLNVSQSFMFRSKSIWPTHTAVQRRKAVEK</sequence>
<protein>
    <submittedName>
        <fullName evidence="1">Uncharacterized protein</fullName>
    </submittedName>
</protein>